<accession>A0AAW1ECY2</accession>
<organism evidence="2 3">
    <name type="scientific">Zoarces viviparus</name>
    <name type="common">Viviparous eelpout</name>
    <name type="synonym">Blennius viviparus</name>
    <dbReference type="NCBI Taxonomy" id="48416"/>
    <lineage>
        <taxon>Eukaryota</taxon>
        <taxon>Metazoa</taxon>
        <taxon>Chordata</taxon>
        <taxon>Craniata</taxon>
        <taxon>Vertebrata</taxon>
        <taxon>Euteleostomi</taxon>
        <taxon>Actinopterygii</taxon>
        <taxon>Neopterygii</taxon>
        <taxon>Teleostei</taxon>
        <taxon>Neoteleostei</taxon>
        <taxon>Acanthomorphata</taxon>
        <taxon>Eupercaria</taxon>
        <taxon>Perciformes</taxon>
        <taxon>Cottioidei</taxon>
        <taxon>Zoarcales</taxon>
        <taxon>Zoarcidae</taxon>
        <taxon>Zoarcinae</taxon>
        <taxon>Zoarces</taxon>
    </lineage>
</organism>
<evidence type="ECO:0000313" key="3">
    <source>
        <dbReference type="Proteomes" id="UP001488805"/>
    </source>
</evidence>
<sequence length="76" mass="8241">MSEAVLESSGETGSFPLSSTQPIKLKPQSTSGSPCGSPRMSSGNSPRTSPRHSPLLFRKLLMDRTIALQRHFTLAR</sequence>
<keyword evidence="3" id="KW-1185">Reference proteome</keyword>
<dbReference type="AlphaFoldDB" id="A0AAW1ECY2"/>
<name>A0AAW1ECY2_ZOAVI</name>
<dbReference type="Proteomes" id="UP001488805">
    <property type="component" value="Unassembled WGS sequence"/>
</dbReference>
<protein>
    <submittedName>
        <fullName evidence="2">Uncharacterized protein</fullName>
    </submittedName>
</protein>
<evidence type="ECO:0000313" key="2">
    <source>
        <dbReference type="EMBL" id="KAK9519504.1"/>
    </source>
</evidence>
<feature type="compositionally biased region" description="Polar residues" evidence="1">
    <location>
        <begin position="9"/>
        <end position="48"/>
    </location>
</feature>
<gene>
    <name evidence="2" type="ORF">VZT92_022230</name>
</gene>
<feature type="region of interest" description="Disordered" evidence="1">
    <location>
        <begin position="1"/>
        <end position="52"/>
    </location>
</feature>
<dbReference type="EMBL" id="JBCEZU010000434">
    <property type="protein sequence ID" value="KAK9519504.1"/>
    <property type="molecule type" value="Genomic_DNA"/>
</dbReference>
<proteinExistence type="predicted"/>
<evidence type="ECO:0000256" key="1">
    <source>
        <dbReference type="SAM" id="MobiDB-lite"/>
    </source>
</evidence>
<reference evidence="2 3" key="1">
    <citation type="journal article" date="2024" name="Genome Biol. Evol.">
        <title>Chromosome-level genome assembly of the viviparous eelpout Zoarces viviparus.</title>
        <authorList>
            <person name="Fuhrmann N."/>
            <person name="Brasseur M.V."/>
            <person name="Bakowski C.E."/>
            <person name="Podsiadlowski L."/>
            <person name="Prost S."/>
            <person name="Krehenwinkel H."/>
            <person name="Mayer C."/>
        </authorList>
    </citation>
    <scope>NUCLEOTIDE SEQUENCE [LARGE SCALE GENOMIC DNA]</scope>
    <source>
        <strain evidence="2">NO-MEL_2022_Ind0_liver</strain>
    </source>
</reference>
<comment type="caution">
    <text evidence="2">The sequence shown here is derived from an EMBL/GenBank/DDBJ whole genome shotgun (WGS) entry which is preliminary data.</text>
</comment>